<sequence>MAPSPATTTTMPEVAVPTATIRSGPSKGSTTITERRIGTGDGTELGDHANASTSDESDASTEGQSWRDSIVSVDPSLCGIYHPGEPGLSLGLFAPADGQWSMGLKCEDINTKELKTHFVKLGRGLSEDCKEYLGSAPGVSDLPGPEGIKELCNSLNKLLQKHKLDQPPRPLEEAFNLKPSRFENPQRNSAGPSRNTDRTESEDSVTKTQGDDLSEGDLPGSEGEINQTSPEPELGAETDAHDEDSTRPGNLNLTHSPVEEAAESDENSSAPPTPQNSTNAAAEASTEPEDRASTLADLSRIEPEEDDSSTLITADDRRVIERVLRPREAFQRQLSETSSAPLPSFPSGMTIVLFLTAIYAVYHRMVESEDDRTSAVCRIKAHMKEISVTFLSFVVAQGVVFSYQKAWPALRYVKVHSEKHAARKVSFERKASAFYWANGGAADGRRDRAPMAVKPHSFLIRPMALALQSPRSFWLSEFQRGKASPWKQAIRENNSGSSPRCGIFTARYGNAPAIMLTRRDNGRWLLTGHCQGQLKHSLASKDVKTQKSELLKAMTLRNRYAYITSEPAATCREVLEELPLPPSATAERAVRMICELKLSPKLNSKTEYLQSLKNMARLPRMTYPRRAHEDIPALNVRRDIVHNPKEPSSNQWEDSVVSLAPNLCGLSDGHSSPELAAAIYHPPNGNWTFAFRCQDAVRGPSRVYYFSAPDRSDQKCVDMLRKQTKGLPVARMIPLMCASRDEIPREFILKHPPITLAKAMSSHNRPHPRDKNIAYPTDNESEQPTPRGWADSVVSLAPNLCGVPDGKFSEFVIAIYRPPTGNWMLALRCEDASEDSSRVFYYSSPDHSDEDCRTVLMKPSRGYDSVSEMRAEMCSIKDKVLRKYLLEQPPAALQKAMSIHGKGSTNEEDGRDRYHPPTPPHNKPEKPSSSDRQDSVVPLGPNLCGLSDGKSSKLAIALYRPLKGNWTVAFRCEDASEEPQVFYFSSPMHGDRKCVDILKEQSQGLSVSEILQLMCLSKALIPREFLLEHPPMALKQAMSQQKSEIPQTRKDSVREDDDQETDAPNDAHDDTEEGPSSTPTVEPSREETQTAPLVVETTGASMDESTTPTVEPISERTTPPSTSTGSEESSSITTQEPTQRPAPSSTSTPEQTSPTQTAQEATVKPHDPQANDDGQVDVTEEDEVDETEPKVASTHPMQEIAPANSTQTTPKSSAFTHSTTAVVTVLTLFSVIFPL</sequence>
<feature type="compositionally biased region" description="Polar residues" evidence="1">
    <location>
        <begin position="50"/>
        <end position="66"/>
    </location>
</feature>
<feature type="region of interest" description="Disordered" evidence="1">
    <location>
        <begin position="760"/>
        <end position="786"/>
    </location>
</feature>
<protein>
    <submittedName>
        <fullName evidence="2">Uncharacterized protein</fullName>
    </submittedName>
</protein>
<comment type="caution">
    <text evidence="2">The sequence shown here is derived from an EMBL/GenBank/DDBJ whole genome shotgun (WGS) entry which is preliminary data.</text>
</comment>
<evidence type="ECO:0000256" key="1">
    <source>
        <dbReference type="SAM" id="MobiDB-lite"/>
    </source>
</evidence>
<feature type="compositionally biased region" description="Polar residues" evidence="1">
    <location>
        <begin position="1203"/>
        <end position="1215"/>
    </location>
</feature>
<dbReference type="EMBL" id="JABANN010000166">
    <property type="protein sequence ID" value="KAF4668209.1"/>
    <property type="molecule type" value="Genomic_DNA"/>
</dbReference>
<reference evidence="2 3" key="1">
    <citation type="submission" date="2020-04" db="EMBL/GenBank/DDBJ databases">
        <title>Perkinsus olseni comparative genomics.</title>
        <authorList>
            <person name="Bogema D.R."/>
        </authorList>
    </citation>
    <scope>NUCLEOTIDE SEQUENCE [LARGE SCALE GENOMIC DNA]</scope>
    <source>
        <strain evidence="2">ATCC PRA-31</strain>
    </source>
</reference>
<evidence type="ECO:0000313" key="3">
    <source>
        <dbReference type="Proteomes" id="UP000572268"/>
    </source>
</evidence>
<feature type="region of interest" description="Disordered" evidence="1">
    <location>
        <begin position="895"/>
        <end position="943"/>
    </location>
</feature>
<feature type="compositionally biased region" description="Low complexity" evidence="1">
    <location>
        <begin position="1111"/>
        <end position="1162"/>
    </location>
</feature>
<feature type="region of interest" description="Disordered" evidence="1">
    <location>
        <begin position="1036"/>
        <end position="1215"/>
    </location>
</feature>
<evidence type="ECO:0000313" key="2">
    <source>
        <dbReference type="EMBL" id="KAF4668209.1"/>
    </source>
</evidence>
<feature type="compositionally biased region" description="Acidic residues" evidence="1">
    <location>
        <begin position="1174"/>
        <end position="1186"/>
    </location>
</feature>
<feature type="region of interest" description="Disordered" evidence="1">
    <location>
        <begin position="1"/>
        <end position="66"/>
    </location>
</feature>
<gene>
    <name evidence="2" type="ORF">FOL46_002116</name>
</gene>
<feature type="compositionally biased region" description="Polar residues" evidence="1">
    <location>
        <begin position="1098"/>
        <end position="1109"/>
    </location>
</feature>
<dbReference type="AlphaFoldDB" id="A0A7J6M9K6"/>
<feature type="compositionally biased region" description="Basic and acidic residues" evidence="1">
    <location>
        <begin position="162"/>
        <end position="172"/>
    </location>
</feature>
<feature type="compositionally biased region" description="Polar residues" evidence="1">
    <location>
        <begin position="183"/>
        <end position="194"/>
    </location>
</feature>
<feature type="compositionally biased region" description="Polar residues" evidence="1">
    <location>
        <begin position="1037"/>
        <end position="1046"/>
    </location>
</feature>
<feature type="compositionally biased region" description="Acidic residues" evidence="1">
    <location>
        <begin position="1054"/>
        <end position="1073"/>
    </location>
</feature>
<dbReference type="Proteomes" id="UP000572268">
    <property type="component" value="Unassembled WGS sequence"/>
</dbReference>
<feature type="region of interest" description="Disordered" evidence="1">
    <location>
        <begin position="162"/>
        <end position="313"/>
    </location>
</feature>
<proteinExistence type="predicted"/>
<feature type="compositionally biased region" description="Basic and acidic residues" evidence="1">
    <location>
        <begin position="922"/>
        <end position="934"/>
    </location>
</feature>
<feature type="compositionally biased region" description="Basic and acidic residues" evidence="1">
    <location>
        <begin position="195"/>
        <end position="205"/>
    </location>
</feature>
<name>A0A7J6M9K6_PEROL</name>
<feature type="compositionally biased region" description="Polar residues" evidence="1">
    <location>
        <begin position="20"/>
        <end position="32"/>
    </location>
</feature>
<accession>A0A7J6M9K6</accession>
<organism evidence="2 3">
    <name type="scientific">Perkinsus olseni</name>
    <name type="common">Perkinsus atlanticus</name>
    <dbReference type="NCBI Taxonomy" id="32597"/>
    <lineage>
        <taxon>Eukaryota</taxon>
        <taxon>Sar</taxon>
        <taxon>Alveolata</taxon>
        <taxon>Perkinsozoa</taxon>
        <taxon>Perkinsea</taxon>
        <taxon>Perkinsida</taxon>
        <taxon>Perkinsidae</taxon>
        <taxon>Perkinsus</taxon>
    </lineage>
</organism>